<evidence type="ECO:0000256" key="4">
    <source>
        <dbReference type="ARBA" id="ARBA00022884"/>
    </source>
</evidence>
<dbReference type="AlphaFoldDB" id="G8BPS8"/>
<dbReference type="STRING" id="1071381.G8BPS8"/>
<dbReference type="EMBL" id="HE612857">
    <property type="protein sequence ID" value="CCE62009.1"/>
    <property type="molecule type" value="Genomic_DNA"/>
</dbReference>
<evidence type="ECO:0000259" key="15">
    <source>
        <dbReference type="Pfam" id="PF12627"/>
    </source>
</evidence>
<sequence>MYSYFKLLNKSIIQNKLQTIICYRTMSTSQKRLPAIQLTPLESKICTLLNEFTSDYNASNNEAEALELRITGGWVRDKLLGSQSNDLDIAVNIMSGESFALKLNDYLTENFRKYNVEPHSIHKIDKNPEKSKHLETATTKLFGVEVDFVNLRSEEYTDDSRIPTVEFGTPKQDALRRDATLNALFYNIGKNEIEDLTNSGLQDLKDRTLRTPLPPRKTFLDDPLRILRLIRFASRYNFKLDPETLETMKDSDINLAFYVKISRERIGVEMEKIIDGETPLIGINLIQYTHIDNVIFHWHNDNTIVDFNKTNNTKDFNLISEIYDNSVLNAHIKDVVKVLNNKAKLENDIPILYSLIKKSPAFKRIFLLGFILLPFQNLKIIWNVKKKVNNKIPVTESIVKDGLKFNKNEASLIALIVDSIEHYNEIVTKFNNDRNSLSRSEIGLFLREFKGNWQVVHFVTLLNQLASKNESCLNNYSNFYNYIIESDLKDCYDLRPLINGKRLLTLSGMKPGPWMGKINDLAIVWQLEHPDGTEDQLLEHLKSLLPTVI</sequence>
<dbReference type="OMA" id="WQKFLDH"/>
<evidence type="ECO:0000259" key="14">
    <source>
        <dbReference type="Pfam" id="PF01743"/>
    </source>
</evidence>
<name>G8BPS8_TETPH</name>
<keyword evidence="2 13" id="KW-0808">Transferase</keyword>
<dbReference type="GO" id="GO:0001680">
    <property type="term" value="P:tRNA 3'-terminal CCA addition"/>
    <property type="evidence" value="ECO:0007669"/>
    <property type="project" value="EnsemblFungi"/>
</dbReference>
<dbReference type="CDD" id="cd05398">
    <property type="entry name" value="NT_ClassII-CCAase"/>
    <property type="match status" value="1"/>
</dbReference>
<evidence type="ECO:0000256" key="5">
    <source>
        <dbReference type="ARBA" id="ARBA00050431"/>
    </source>
</evidence>
<organism evidence="16 17">
    <name type="scientific">Tetrapisispora phaffii (strain ATCC 24235 / CBS 4417 / NBRC 1672 / NRRL Y-8282 / UCD 70-5)</name>
    <name type="common">Yeast</name>
    <name type="synonym">Fabospora phaffii</name>
    <dbReference type="NCBI Taxonomy" id="1071381"/>
    <lineage>
        <taxon>Eukaryota</taxon>
        <taxon>Fungi</taxon>
        <taxon>Dikarya</taxon>
        <taxon>Ascomycota</taxon>
        <taxon>Saccharomycotina</taxon>
        <taxon>Saccharomycetes</taxon>
        <taxon>Saccharomycetales</taxon>
        <taxon>Saccharomycetaceae</taxon>
        <taxon>Tetrapisispora</taxon>
    </lineage>
</organism>
<dbReference type="Gene3D" id="1.10.3090.10">
    <property type="entry name" value="cca-adding enzyme, domain 2"/>
    <property type="match status" value="1"/>
</dbReference>
<evidence type="ECO:0000256" key="9">
    <source>
        <dbReference type="ARBA" id="ARBA00076038"/>
    </source>
</evidence>
<dbReference type="Proteomes" id="UP000005666">
    <property type="component" value="Chromosome 2"/>
</dbReference>
<dbReference type="GO" id="GO:0005759">
    <property type="term" value="C:mitochondrial matrix"/>
    <property type="evidence" value="ECO:0007669"/>
    <property type="project" value="EnsemblFungi"/>
</dbReference>
<dbReference type="InterPro" id="IPR032828">
    <property type="entry name" value="PolyA_RNA-bd"/>
</dbReference>
<evidence type="ECO:0000256" key="10">
    <source>
        <dbReference type="ARBA" id="ARBA00077436"/>
    </source>
</evidence>
<proteinExistence type="inferred from homology"/>
<keyword evidence="17" id="KW-1185">Reference proteome</keyword>
<keyword evidence="3" id="KW-0547">Nucleotide-binding</keyword>
<evidence type="ECO:0000313" key="17">
    <source>
        <dbReference type="Proteomes" id="UP000005666"/>
    </source>
</evidence>
<comment type="similarity">
    <text evidence="1 13">Belongs to the tRNA nucleotidyltransferase/poly(A) polymerase family.</text>
</comment>
<dbReference type="GO" id="GO:0052929">
    <property type="term" value="F:ATP:3'-cytidine-cytidine-tRNA adenylyltransferase activity"/>
    <property type="evidence" value="ECO:0007669"/>
    <property type="project" value="EnsemblFungi"/>
</dbReference>
<evidence type="ECO:0000256" key="13">
    <source>
        <dbReference type="RuleBase" id="RU003953"/>
    </source>
</evidence>
<dbReference type="OrthoDB" id="445712at2759"/>
<dbReference type="FunFam" id="3.30.460.10:FF:000019">
    <property type="entry name" value="tRNA nucleotidyltransferase cca2"/>
    <property type="match status" value="1"/>
</dbReference>
<dbReference type="GO" id="GO:0004810">
    <property type="term" value="F:CCA tRNA nucleotidyltransferase activity"/>
    <property type="evidence" value="ECO:0007669"/>
    <property type="project" value="UniProtKB-EC"/>
</dbReference>
<evidence type="ECO:0000256" key="3">
    <source>
        <dbReference type="ARBA" id="ARBA00022741"/>
    </source>
</evidence>
<evidence type="ECO:0000256" key="6">
    <source>
        <dbReference type="ARBA" id="ARBA00056517"/>
    </source>
</evidence>
<dbReference type="GO" id="GO:0003723">
    <property type="term" value="F:RNA binding"/>
    <property type="evidence" value="ECO:0007669"/>
    <property type="project" value="UniProtKB-KW"/>
</dbReference>
<evidence type="ECO:0000256" key="7">
    <source>
        <dbReference type="ARBA" id="ARBA00066885"/>
    </source>
</evidence>
<dbReference type="KEGG" id="tpf:TPHA_0B03380"/>
<dbReference type="InterPro" id="IPR043519">
    <property type="entry name" value="NT_sf"/>
</dbReference>
<dbReference type="PANTHER" id="PTHR13734:SF5">
    <property type="entry name" value="CCA TRNA NUCLEOTIDYLTRANSFERASE, MITOCHONDRIAL"/>
    <property type="match status" value="1"/>
</dbReference>
<keyword evidence="4 13" id="KW-0694">RNA-binding</keyword>
<dbReference type="SUPFAM" id="SSF81891">
    <property type="entry name" value="Poly A polymerase C-terminal region-like"/>
    <property type="match status" value="1"/>
</dbReference>
<evidence type="ECO:0000313" key="16">
    <source>
        <dbReference type="EMBL" id="CCE62009.1"/>
    </source>
</evidence>
<comment type="function">
    <text evidence="6">Nucleotidyltransferase that catalyzes the addition and repair of the essential 3'-terminal CCA sequence in tRNAs, which is necessary for the attachment of amino acids to the 3' terminus of tRNA molecules, using CTP and ATP as substrates. tRNA 3'-terminal CCA addition is required both for tRNA processing and repair. Also involved in tRNA surveillance by mediating tandem CCA addition to generate a CCACCA at the 3' terminus of unstable tRNAs. While stable tRNAs receive only 3'-terminal CCA, unstable tRNAs are marked with CCACCA and rapidly degraded. The structural flexibility of RNA controls the choice between CCA versus CCACCA addition: following the first CCA addition cycle, nucleotide-binding to the active site triggers a clockwise screw motion, producing torque on the RNA. This ejects stable RNAs, whereas unstable RNAs are refolded while bound to the enzyme and subjected to a second CCA catalytic cycle.</text>
</comment>
<evidence type="ECO:0000256" key="8">
    <source>
        <dbReference type="ARBA" id="ARBA00072969"/>
    </source>
</evidence>
<protein>
    <recommendedName>
        <fullName evidence="8">CCA tRNA nucleotidyltransferase, mitochondrial</fullName>
        <ecNumber evidence="7">2.7.7.72</ecNumber>
    </recommendedName>
    <alternativeName>
        <fullName evidence="10">CCA-adding enzyme</fullName>
    </alternativeName>
    <alternativeName>
        <fullName evidence="9">tRNA CCA-pyrophosphorylase</fullName>
    </alternativeName>
    <alternativeName>
        <fullName evidence="11">tRNA adenylyltransferase</fullName>
    </alternativeName>
    <alternativeName>
        <fullName evidence="12">tRNA nucleotidyltransferase</fullName>
    </alternativeName>
</protein>
<comment type="catalytic activity">
    <reaction evidence="5">
        <text>a tRNA precursor + 2 CTP + ATP = a tRNA with a 3' CCA end + 3 diphosphate</text>
        <dbReference type="Rhea" id="RHEA:14433"/>
        <dbReference type="Rhea" id="RHEA-COMP:10465"/>
        <dbReference type="Rhea" id="RHEA-COMP:10468"/>
        <dbReference type="ChEBI" id="CHEBI:30616"/>
        <dbReference type="ChEBI" id="CHEBI:33019"/>
        <dbReference type="ChEBI" id="CHEBI:37563"/>
        <dbReference type="ChEBI" id="CHEBI:74896"/>
        <dbReference type="ChEBI" id="CHEBI:83071"/>
        <dbReference type="EC" id="2.7.7.72"/>
    </reaction>
</comment>
<accession>G8BPS8</accession>
<feature type="domain" description="tRNA nucleotidyltransferase/poly(A) polymerase RNA and SrmB- binding" evidence="15">
    <location>
        <begin position="237"/>
        <end position="296"/>
    </location>
</feature>
<evidence type="ECO:0000256" key="2">
    <source>
        <dbReference type="ARBA" id="ARBA00022679"/>
    </source>
</evidence>
<dbReference type="HOGENOM" id="CLU_019592_2_1_1"/>
<evidence type="ECO:0000256" key="1">
    <source>
        <dbReference type="ARBA" id="ARBA00007265"/>
    </source>
</evidence>
<dbReference type="GeneID" id="11535049"/>
<dbReference type="Gene3D" id="3.30.460.10">
    <property type="entry name" value="Beta Polymerase, domain 2"/>
    <property type="match status" value="1"/>
</dbReference>
<dbReference type="RefSeq" id="XP_003684443.1">
    <property type="nucleotide sequence ID" value="XM_003684395.1"/>
</dbReference>
<evidence type="ECO:0000256" key="12">
    <source>
        <dbReference type="ARBA" id="ARBA00082324"/>
    </source>
</evidence>
<feature type="domain" description="Poly A polymerase head" evidence="14">
    <location>
        <begin position="68"/>
        <end position="210"/>
    </location>
</feature>
<dbReference type="EC" id="2.7.7.72" evidence="7"/>
<evidence type="ECO:0000256" key="11">
    <source>
        <dbReference type="ARBA" id="ARBA00080500"/>
    </source>
</evidence>
<dbReference type="SUPFAM" id="SSF81301">
    <property type="entry name" value="Nucleotidyltransferase"/>
    <property type="match status" value="1"/>
</dbReference>
<reference evidence="16 17" key="1">
    <citation type="journal article" date="2011" name="Proc. Natl. Acad. Sci. U.S.A.">
        <title>Evolutionary erosion of yeast sex chromosomes by mating-type switching accidents.</title>
        <authorList>
            <person name="Gordon J.L."/>
            <person name="Armisen D."/>
            <person name="Proux-Wera E."/>
            <person name="Oheigeartaigh S.S."/>
            <person name="Byrne K.P."/>
            <person name="Wolfe K.H."/>
        </authorList>
    </citation>
    <scope>NUCLEOTIDE SEQUENCE [LARGE SCALE GENOMIC DNA]</scope>
    <source>
        <strain evidence="17">ATCC 24235 / CBS 4417 / NBRC 1672 / NRRL Y-8282 / UCD 70-5</strain>
    </source>
</reference>
<dbReference type="GO" id="GO:0052927">
    <property type="term" value="F:CC tRNA cytidylyltransferase activity"/>
    <property type="evidence" value="ECO:0007669"/>
    <property type="project" value="EnsemblFungi"/>
</dbReference>
<gene>
    <name evidence="16" type="primary">TPHA0B03380</name>
    <name evidence="16" type="ordered locus">TPHA_0B03380</name>
</gene>
<dbReference type="Pfam" id="PF12627">
    <property type="entry name" value="PolyA_pol_RNAbd"/>
    <property type="match status" value="1"/>
</dbReference>
<dbReference type="PANTHER" id="PTHR13734">
    <property type="entry name" value="TRNA-NUCLEOTIDYLTRANSFERASE"/>
    <property type="match status" value="1"/>
</dbReference>
<dbReference type="InterPro" id="IPR002646">
    <property type="entry name" value="PolA_pol_head_dom"/>
</dbReference>
<dbReference type="eggNOG" id="KOG2159">
    <property type="taxonomic scope" value="Eukaryota"/>
</dbReference>
<dbReference type="Pfam" id="PF01743">
    <property type="entry name" value="PolyA_pol"/>
    <property type="match status" value="1"/>
</dbReference>
<dbReference type="GO" id="GO:0000166">
    <property type="term" value="F:nucleotide binding"/>
    <property type="evidence" value="ECO:0007669"/>
    <property type="project" value="UniProtKB-KW"/>
</dbReference>